<protein>
    <recommendedName>
        <fullName evidence="2">DUF4145 domain-containing protein</fullName>
    </recommendedName>
</protein>
<accession>X1DJR3</accession>
<comment type="caution">
    <text evidence="1">The sequence shown here is derived from an EMBL/GenBank/DDBJ whole genome shotgun (WGS) entry which is preliminary data.</text>
</comment>
<dbReference type="EMBL" id="BART01020727">
    <property type="protein sequence ID" value="GAH05264.1"/>
    <property type="molecule type" value="Genomic_DNA"/>
</dbReference>
<sequence>ANKMPSEYFPEHVWDKLTDIEKSDYSDSAKCFMLDSGTPSVMVSLRGAEASLRNYFETISGEPAEKKTWGQMTNALKTKAEELGIDDSFISFLDYIGKAKRNIAQHPNKIYSIREAVIIFMQTVAMVEDIYAKI</sequence>
<evidence type="ECO:0000313" key="1">
    <source>
        <dbReference type="EMBL" id="GAH05264.1"/>
    </source>
</evidence>
<feature type="non-terminal residue" evidence="1">
    <location>
        <position position="1"/>
    </location>
</feature>
<dbReference type="AlphaFoldDB" id="X1DJR3"/>
<organism evidence="1">
    <name type="scientific">marine sediment metagenome</name>
    <dbReference type="NCBI Taxonomy" id="412755"/>
    <lineage>
        <taxon>unclassified sequences</taxon>
        <taxon>metagenomes</taxon>
        <taxon>ecological metagenomes</taxon>
    </lineage>
</organism>
<gene>
    <name evidence="1" type="ORF">S01H4_38440</name>
</gene>
<evidence type="ECO:0008006" key="2">
    <source>
        <dbReference type="Google" id="ProtNLM"/>
    </source>
</evidence>
<name>X1DJR3_9ZZZZ</name>
<proteinExistence type="predicted"/>
<reference evidence="1" key="1">
    <citation type="journal article" date="2014" name="Front. Microbiol.">
        <title>High frequency of phylogenetically diverse reductive dehalogenase-homologous genes in deep subseafloor sedimentary metagenomes.</title>
        <authorList>
            <person name="Kawai M."/>
            <person name="Futagami T."/>
            <person name="Toyoda A."/>
            <person name="Takaki Y."/>
            <person name="Nishi S."/>
            <person name="Hori S."/>
            <person name="Arai W."/>
            <person name="Tsubouchi T."/>
            <person name="Morono Y."/>
            <person name="Uchiyama I."/>
            <person name="Ito T."/>
            <person name="Fujiyama A."/>
            <person name="Inagaki F."/>
            <person name="Takami H."/>
        </authorList>
    </citation>
    <scope>NUCLEOTIDE SEQUENCE</scope>
    <source>
        <strain evidence="1">Expedition CK06-06</strain>
    </source>
</reference>